<organism evidence="2 3">
    <name type="scientific">Tanacetum coccineum</name>
    <dbReference type="NCBI Taxonomy" id="301880"/>
    <lineage>
        <taxon>Eukaryota</taxon>
        <taxon>Viridiplantae</taxon>
        <taxon>Streptophyta</taxon>
        <taxon>Embryophyta</taxon>
        <taxon>Tracheophyta</taxon>
        <taxon>Spermatophyta</taxon>
        <taxon>Magnoliopsida</taxon>
        <taxon>eudicotyledons</taxon>
        <taxon>Gunneridae</taxon>
        <taxon>Pentapetalae</taxon>
        <taxon>asterids</taxon>
        <taxon>campanulids</taxon>
        <taxon>Asterales</taxon>
        <taxon>Asteraceae</taxon>
        <taxon>Asteroideae</taxon>
        <taxon>Anthemideae</taxon>
        <taxon>Anthemidinae</taxon>
        <taxon>Tanacetum</taxon>
    </lineage>
</organism>
<feature type="region of interest" description="Disordered" evidence="1">
    <location>
        <begin position="1"/>
        <end position="30"/>
    </location>
</feature>
<dbReference type="Proteomes" id="UP001151760">
    <property type="component" value="Unassembled WGS sequence"/>
</dbReference>
<dbReference type="EMBL" id="BQNB010010042">
    <property type="protein sequence ID" value="GJS71921.1"/>
    <property type="molecule type" value="Genomic_DNA"/>
</dbReference>
<name>A0ABQ4Y2W6_9ASTR</name>
<proteinExistence type="predicted"/>
<comment type="caution">
    <text evidence="2">The sequence shown here is derived from an EMBL/GenBank/DDBJ whole genome shotgun (WGS) entry which is preliminary data.</text>
</comment>
<gene>
    <name evidence="2" type="ORF">Tco_0704762</name>
</gene>
<evidence type="ECO:0000256" key="1">
    <source>
        <dbReference type="SAM" id="MobiDB-lite"/>
    </source>
</evidence>
<evidence type="ECO:0000313" key="2">
    <source>
        <dbReference type="EMBL" id="GJS71921.1"/>
    </source>
</evidence>
<feature type="compositionally biased region" description="Basic and acidic residues" evidence="1">
    <location>
        <begin position="1"/>
        <end position="12"/>
    </location>
</feature>
<sequence>MSETTERQEPKKPFVGGSWSDNGEEDDEKAKDETCLMAHAIYESYKAYNGGNIVFGSNLRGYIISKGQICDNKCKVIFSEHDSKITKDGKVIGHANMRLIQSLTSKELVRNLPKLRIINVTFDETPPPSKTSPLVDDDLDEDQAIKLGLWYPKGTDIETVVYADSDHAGDYVDEKQYQKFVQSCRMFSNIVGSLETNDLAIFHDQSRI</sequence>
<protein>
    <submittedName>
        <fullName evidence="2">Uncharacterized protein</fullName>
    </submittedName>
</protein>
<accession>A0ABQ4Y2W6</accession>
<evidence type="ECO:0000313" key="3">
    <source>
        <dbReference type="Proteomes" id="UP001151760"/>
    </source>
</evidence>
<reference evidence="2" key="1">
    <citation type="journal article" date="2022" name="Int. J. Mol. Sci.">
        <title>Draft Genome of Tanacetum Coccineum: Genomic Comparison of Closely Related Tanacetum-Family Plants.</title>
        <authorList>
            <person name="Yamashiro T."/>
            <person name="Shiraishi A."/>
            <person name="Nakayama K."/>
            <person name="Satake H."/>
        </authorList>
    </citation>
    <scope>NUCLEOTIDE SEQUENCE</scope>
</reference>
<keyword evidence="3" id="KW-1185">Reference proteome</keyword>
<reference evidence="2" key="2">
    <citation type="submission" date="2022-01" db="EMBL/GenBank/DDBJ databases">
        <authorList>
            <person name="Yamashiro T."/>
            <person name="Shiraishi A."/>
            <person name="Satake H."/>
            <person name="Nakayama K."/>
        </authorList>
    </citation>
    <scope>NUCLEOTIDE SEQUENCE</scope>
</reference>